<organism evidence="3 4">
    <name type="scientific">Cetobacterium ceti</name>
    <dbReference type="NCBI Taxonomy" id="180163"/>
    <lineage>
        <taxon>Bacteria</taxon>
        <taxon>Fusobacteriati</taxon>
        <taxon>Fusobacteriota</taxon>
        <taxon>Fusobacteriia</taxon>
        <taxon>Fusobacteriales</taxon>
        <taxon>Fusobacteriaceae</taxon>
        <taxon>Cetobacterium</taxon>
    </lineage>
</organism>
<name>A0A1T4MVM4_9FUSO</name>
<accession>A0A1T4MVM4</accession>
<proteinExistence type="predicted"/>
<dbReference type="InterPro" id="IPR036086">
    <property type="entry name" value="ParB/Sulfiredoxin_sf"/>
</dbReference>
<dbReference type="SUPFAM" id="SSF109709">
    <property type="entry name" value="KorB DNA-binding domain-like"/>
    <property type="match status" value="1"/>
</dbReference>
<keyword evidence="1" id="KW-0175">Coiled coil</keyword>
<dbReference type="PANTHER" id="PTHR33375">
    <property type="entry name" value="CHROMOSOME-PARTITIONING PROTEIN PARB-RELATED"/>
    <property type="match status" value="1"/>
</dbReference>
<evidence type="ECO:0000313" key="4">
    <source>
        <dbReference type="Proteomes" id="UP000191153"/>
    </source>
</evidence>
<dbReference type="Gene3D" id="1.10.10.2830">
    <property type="match status" value="1"/>
</dbReference>
<dbReference type="SUPFAM" id="SSF110849">
    <property type="entry name" value="ParB/Sulfiredoxin"/>
    <property type="match status" value="1"/>
</dbReference>
<dbReference type="OrthoDB" id="92344at2"/>
<dbReference type="InterPro" id="IPR050336">
    <property type="entry name" value="Chromosome_partition/occlusion"/>
</dbReference>
<feature type="domain" description="ParB-like N-terminal" evidence="2">
    <location>
        <begin position="41"/>
        <end position="141"/>
    </location>
</feature>
<evidence type="ECO:0000256" key="1">
    <source>
        <dbReference type="SAM" id="Coils"/>
    </source>
</evidence>
<reference evidence="3 4" key="1">
    <citation type="submission" date="2017-02" db="EMBL/GenBank/DDBJ databases">
        <authorList>
            <person name="Peterson S.W."/>
        </authorList>
    </citation>
    <scope>NUCLEOTIDE SEQUENCE [LARGE SCALE GENOMIC DNA]</scope>
    <source>
        <strain evidence="3 4">ATCC 700028</strain>
    </source>
</reference>
<dbReference type="GO" id="GO:0007059">
    <property type="term" value="P:chromosome segregation"/>
    <property type="evidence" value="ECO:0007669"/>
    <property type="project" value="TreeGrafter"/>
</dbReference>
<keyword evidence="4" id="KW-1185">Reference proteome</keyword>
<evidence type="ECO:0000313" key="3">
    <source>
        <dbReference type="EMBL" id="SJZ70698.1"/>
    </source>
</evidence>
<dbReference type="Gene3D" id="3.90.1530.10">
    <property type="entry name" value="Conserved hypothetical protein from pyrococcus furiosus pfu- 392566-001, ParB domain"/>
    <property type="match status" value="1"/>
</dbReference>
<dbReference type="EMBL" id="FUWX01000009">
    <property type="protein sequence ID" value="SJZ70698.1"/>
    <property type="molecule type" value="Genomic_DNA"/>
</dbReference>
<dbReference type="RefSeq" id="WP_078693832.1">
    <property type="nucleotide sequence ID" value="NZ_FUWX01000009.1"/>
</dbReference>
<dbReference type="SMART" id="SM00470">
    <property type="entry name" value="ParB"/>
    <property type="match status" value="1"/>
</dbReference>
<dbReference type="Proteomes" id="UP000191153">
    <property type="component" value="Unassembled WGS sequence"/>
</dbReference>
<dbReference type="AlphaFoldDB" id="A0A1T4MVM4"/>
<dbReference type="Pfam" id="PF02195">
    <property type="entry name" value="ParB_N"/>
    <property type="match status" value="1"/>
</dbReference>
<evidence type="ECO:0000259" key="2">
    <source>
        <dbReference type="SMART" id="SM00470"/>
    </source>
</evidence>
<dbReference type="InterPro" id="IPR003115">
    <property type="entry name" value="ParB_N"/>
</dbReference>
<dbReference type="GO" id="GO:0005694">
    <property type="term" value="C:chromosome"/>
    <property type="evidence" value="ECO:0007669"/>
    <property type="project" value="TreeGrafter"/>
</dbReference>
<sequence length="284" mass="33495">MDLKNNPLSKRENSFQSIPKVDKTLIEKYGEIKNINYKFFEKIDLEDKTFINRLDKSSEIIENENFKGLVESIKKIGLINPIYLLEKDNGKYIIISGWRRSLSLNEIYKENKEKIFREKAIIFSSETPLNILENISIDENTKRKDLSILELSYKFNKMSENNNYSIEECLEKFNIGKSQFHAIKKAIDFQDEVKNMLEQVGVVKGDLINKIYIKYNKQNKKINLNDLALKTREELKELLKNIKEKNKTKEKYSIREGKEKTTIVIKKDLSDKILKEIIKLIEEN</sequence>
<protein>
    <submittedName>
        <fullName evidence="3">Chromosome partitioning protein, ParB family</fullName>
    </submittedName>
</protein>
<dbReference type="PANTHER" id="PTHR33375:SF1">
    <property type="entry name" value="CHROMOSOME-PARTITIONING PROTEIN PARB-RELATED"/>
    <property type="match status" value="1"/>
</dbReference>
<feature type="coiled-coil region" evidence="1">
    <location>
        <begin position="221"/>
        <end position="255"/>
    </location>
</feature>
<dbReference type="GO" id="GO:0045881">
    <property type="term" value="P:positive regulation of sporulation resulting in formation of a cellular spore"/>
    <property type="evidence" value="ECO:0007669"/>
    <property type="project" value="TreeGrafter"/>
</dbReference>
<dbReference type="STRING" id="180163.SAMN02745174_01337"/>
<gene>
    <name evidence="3" type="ORF">SAMN02745174_01337</name>
</gene>